<feature type="transmembrane region" description="Helical" evidence="8">
    <location>
        <begin position="395"/>
        <end position="415"/>
    </location>
</feature>
<feature type="transmembrane region" description="Helical" evidence="8">
    <location>
        <begin position="267"/>
        <end position="293"/>
    </location>
</feature>
<protein>
    <recommendedName>
        <fullName evidence="9">ArnT-like N-terminal domain-containing protein</fullName>
    </recommendedName>
</protein>
<keyword evidence="7 8" id="KW-0472">Membrane</keyword>
<evidence type="ECO:0000256" key="7">
    <source>
        <dbReference type="ARBA" id="ARBA00023136"/>
    </source>
</evidence>
<dbReference type="Proteomes" id="UP000229740">
    <property type="component" value="Unassembled WGS sequence"/>
</dbReference>
<evidence type="ECO:0000256" key="6">
    <source>
        <dbReference type="ARBA" id="ARBA00022989"/>
    </source>
</evidence>
<feature type="transmembrane region" description="Helical" evidence="8">
    <location>
        <begin position="327"/>
        <end position="344"/>
    </location>
</feature>
<feature type="transmembrane region" description="Helical" evidence="8">
    <location>
        <begin position="305"/>
        <end position="321"/>
    </location>
</feature>
<feature type="transmembrane region" description="Helical" evidence="8">
    <location>
        <begin position="139"/>
        <end position="156"/>
    </location>
</feature>
<evidence type="ECO:0000256" key="2">
    <source>
        <dbReference type="ARBA" id="ARBA00022475"/>
    </source>
</evidence>
<evidence type="ECO:0000256" key="3">
    <source>
        <dbReference type="ARBA" id="ARBA00022676"/>
    </source>
</evidence>
<feature type="transmembrane region" description="Helical" evidence="8">
    <location>
        <begin position="422"/>
        <end position="442"/>
    </location>
</feature>
<dbReference type="InterPro" id="IPR003342">
    <property type="entry name" value="ArnT-like_N"/>
</dbReference>
<dbReference type="Pfam" id="PF02366">
    <property type="entry name" value="PMT"/>
    <property type="match status" value="1"/>
</dbReference>
<proteinExistence type="predicted"/>
<keyword evidence="2" id="KW-1003">Cell membrane</keyword>
<dbReference type="AlphaFoldDB" id="A0A2G6E4L6"/>
<evidence type="ECO:0000256" key="8">
    <source>
        <dbReference type="SAM" id="Phobius"/>
    </source>
</evidence>
<name>A0A2G6E4L6_9BACT</name>
<keyword evidence="4" id="KW-0808">Transferase</keyword>
<keyword evidence="5 8" id="KW-0812">Transmembrane</keyword>
<dbReference type="GO" id="GO:0005886">
    <property type="term" value="C:plasma membrane"/>
    <property type="evidence" value="ECO:0007669"/>
    <property type="project" value="UniProtKB-SubCell"/>
</dbReference>
<keyword evidence="6 8" id="KW-1133">Transmembrane helix</keyword>
<comment type="subcellular location">
    <subcellularLocation>
        <location evidence="1">Cell membrane</location>
        <topology evidence="1">Multi-pass membrane protein</topology>
    </subcellularLocation>
</comment>
<dbReference type="InterPro" id="IPR050297">
    <property type="entry name" value="LipidA_mod_glycosyltrf_83"/>
</dbReference>
<evidence type="ECO:0000259" key="9">
    <source>
        <dbReference type="Pfam" id="PF02366"/>
    </source>
</evidence>
<dbReference type="EMBL" id="PDPS01000029">
    <property type="protein sequence ID" value="PID57009.1"/>
    <property type="molecule type" value="Genomic_DNA"/>
</dbReference>
<comment type="caution">
    <text evidence="10">The sequence shown here is derived from an EMBL/GenBank/DDBJ whole genome shotgun (WGS) entry which is preliminary data.</text>
</comment>
<feature type="transmembrane region" description="Helical" evidence="8">
    <location>
        <begin position="87"/>
        <end position="108"/>
    </location>
</feature>
<evidence type="ECO:0000313" key="10">
    <source>
        <dbReference type="EMBL" id="PID57009.1"/>
    </source>
</evidence>
<dbReference type="PANTHER" id="PTHR33908:SF3">
    <property type="entry name" value="UNDECAPRENYL PHOSPHATE-ALPHA-4-AMINO-4-DEOXY-L-ARABINOSE ARABINOSYL TRANSFERASE"/>
    <property type="match status" value="1"/>
</dbReference>
<sequence length="565" mass="64103">MTTRRIYHLLLLFVLCAALFAFKVGARGFWGRHGGSRRAEVSREMVESGKWAVPHLNGEAFITKPPLYYWSVACVFRLRDKFDEFGARLPSVVAGSAGVLLVYFWASLLSSPRTGLIAGIILASNFLYVGMARSAEADMMLTLFTTAALYCFSAGYLQQNGPGRLSRDKGTAMYTLATICLALGTLTKYPIGLAVPLIAIILFIFVTRHFRLFLDTKPWWMTLLFLAIVLPWFLIVSHRVPDFFEILEQETLKRYTHPMETPHLEPVYFYFQALGSFMPWVIFLPGLITGFFNADKRSQIPKSQILVYCAFIGGFLLFSSVGSKREYYLLPLYPFLAIITAQYWDDYLKRSPSRQHAFIRKGIEIPLLMTAGILCLLGLALPIVALLVLPNNTALSLFVALLLLSCGVLLFNTVFTQQSLQSFIIFVVATVLLYLYAQVAVVPEIDRYRSRKVFLQDAAAIAGRHLVIDYRYESYQLPFYMQRIVPVVTSVSGLREIAARERFFYTILQAGPYEELRQDAPDLLAKSEIVLEGRWQSAIHPERSRRLILLKYERQQAQASSPTDE</sequence>
<dbReference type="GO" id="GO:0009103">
    <property type="term" value="P:lipopolysaccharide biosynthetic process"/>
    <property type="evidence" value="ECO:0007669"/>
    <property type="project" value="UniProtKB-ARBA"/>
</dbReference>
<organism evidence="10 11">
    <name type="scientific">candidate division KSB3 bacterium</name>
    <dbReference type="NCBI Taxonomy" id="2044937"/>
    <lineage>
        <taxon>Bacteria</taxon>
        <taxon>candidate division KSB3</taxon>
    </lineage>
</organism>
<feature type="transmembrane region" description="Helical" evidence="8">
    <location>
        <begin position="6"/>
        <end position="30"/>
    </location>
</feature>
<accession>A0A2G6E4L6</accession>
<feature type="transmembrane region" description="Helical" evidence="8">
    <location>
        <begin position="176"/>
        <end position="206"/>
    </location>
</feature>
<dbReference type="GO" id="GO:0016763">
    <property type="term" value="F:pentosyltransferase activity"/>
    <property type="evidence" value="ECO:0007669"/>
    <property type="project" value="TreeGrafter"/>
</dbReference>
<feature type="transmembrane region" description="Helical" evidence="8">
    <location>
        <begin position="114"/>
        <end position="132"/>
    </location>
</feature>
<gene>
    <name evidence="10" type="ORF">CSB45_08780</name>
</gene>
<evidence type="ECO:0000313" key="11">
    <source>
        <dbReference type="Proteomes" id="UP000229740"/>
    </source>
</evidence>
<dbReference type="GO" id="GO:0000030">
    <property type="term" value="F:mannosyltransferase activity"/>
    <property type="evidence" value="ECO:0007669"/>
    <property type="project" value="InterPro"/>
</dbReference>
<reference evidence="10 11" key="1">
    <citation type="submission" date="2017-10" db="EMBL/GenBank/DDBJ databases">
        <title>Novel microbial diversity and functional potential in the marine mammal oral microbiome.</title>
        <authorList>
            <person name="Dudek N.K."/>
            <person name="Sun C.L."/>
            <person name="Burstein D."/>
            <person name="Kantor R.S."/>
            <person name="Aliaga Goltsman D.S."/>
            <person name="Bik E.M."/>
            <person name="Thomas B.C."/>
            <person name="Banfield J.F."/>
            <person name="Relman D.A."/>
        </authorList>
    </citation>
    <scope>NUCLEOTIDE SEQUENCE [LARGE SCALE GENOMIC DNA]</scope>
    <source>
        <strain evidence="10">DOLZORAL124_49_17</strain>
    </source>
</reference>
<evidence type="ECO:0000256" key="4">
    <source>
        <dbReference type="ARBA" id="ARBA00022679"/>
    </source>
</evidence>
<feature type="domain" description="ArnT-like N-terminal" evidence="9">
    <location>
        <begin position="35"/>
        <end position="243"/>
    </location>
</feature>
<evidence type="ECO:0000256" key="5">
    <source>
        <dbReference type="ARBA" id="ARBA00022692"/>
    </source>
</evidence>
<feature type="transmembrane region" description="Helical" evidence="8">
    <location>
        <begin position="365"/>
        <end position="389"/>
    </location>
</feature>
<dbReference type="PANTHER" id="PTHR33908">
    <property type="entry name" value="MANNOSYLTRANSFERASE YKCB-RELATED"/>
    <property type="match status" value="1"/>
</dbReference>
<dbReference type="GO" id="GO:0006493">
    <property type="term" value="P:protein O-linked glycosylation"/>
    <property type="evidence" value="ECO:0007669"/>
    <property type="project" value="InterPro"/>
</dbReference>
<dbReference type="GO" id="GO:0010041">
    <property type="term" value="P:response to iron(III) ion"/>
    <property type="evidence" value="ECO:0007669"/>
    <property type="project" value="TreeGrafter"/>
</dbReference>
<keyword evidence="3" id="KW-0328">Glycosyltransferase</keyword>
<evidence type="ECO:0000256" key="1">
    <source>
        <dbReference type="ARBA" id="ARBA00004651"/>
    </source>
</evidence>
<feature type="transmembrane region" description="Helical" evidence="8">
    <location>
        <begin position="218"/>
        <end position="235"/>
    </location>
</feature>